<dbReference type="Proteomes" id="UP000295781">
    <property type="component" value="Chromosome"/>
</dbReference>
<keyword evidence="1" id="KW-0472">Membrane</keyword>
<feature type="transmembrane region" description="Helical" evidence="1">
    <location>
        <begin position="239"/>
        <end position="257"/>
    </location>
</feature>
<organism evidence="2 3">
    <name type="scientific">Sorangium cellulosum</name>
    <name type="common">Polyangium cellulosum</name>
    <dbReference type="NCBI Taxonomy" id="56"/>
    <lineage>
        <taxon>Bacteria</taxon>
        <taxon>Pseudomonadati</taxon>
        <taxon>Myxococcota</taxon>
        <taxon>Polyangia</taxon>
        <taxon>Polyangiales</taxon>
        <taxon>Polyangiaceae</taxon>
        <taxon>Sorangium</taxon>
    </lineage>
</organism>
<keyword evidence="1" id="KW-0812">Transmembrane</keyword>
<reference evidence="2 3" key="1">
    <citation type="submission" date="2015-09" db="EMBL/GenBank/DDBJ databases">
        <title>Sorangium comparison.</title>
        <authorList>
            <person name="Zaburannyi N."/>
            <person name="Bunk B."/>
            <person name="Overmann J."/>
            <person name="Mueller R."/>
        </authorList>
    </citation>
    <scope>NUCLEOTIDE SEQUENCE [LARGE SCALE GENOMIC DNA]</scope>
    <source>
        <strain evidence="2 3">So ceGT47</strain>
    </source>
</reference>
<feature type="transmembrane region" description="Helical" evidence="1">
    <location>
        <begin position="203"/>
        <end position="227"/>
    </location>
</feature>
<feature type="transmembrane region" description="Helical" evidence="1">
    <location>
        <begin position="172"/>
        <end position="191"/>
    </location>
</feature>
<feature type="transmembrane region" description="Helical" evidence="1">
    <location>
        <begin position="72"/>
        <end position="100"/>
    </location>
</feature>
<accession>A0A4P2Q6L9</accession>
<evidence type="ECO:0000313" key="2">
    <source>
        <dbReference type="EMBL" id="AUX24728.1"/>
    </source>
</evidence>
<dbReference type="PANTHER" id="PTHR33876:SF4">
    <property type="entry name" value="CHLOROPLAST PROTEIN FOR GROWTH AND FERTILITY 2"/>
    <property type="match status" value="1"/>
</dbReference>
<feature type="transmembrane region" description="Helical" evidence="1">
    <location>
        <begin position="106"/>
        <end position="126"/>
    </location>
</feature>
<dbReference type="PANTHER" id="PTHR33876">
    <property type="entry name" value="UNNAMED PRODUCT"/>
    <property type="match status" value="1"/>
</dbReference>
<keyword evidence="1" id="KW-1133">Transmembrane helix</keyword>
<dbReference type="InterPro" id="IPR052776">
    <property type="entry name" value="Chloro_ReproSupport/MetalTrans"/>
</dbReference>
<gene>
    <name evidence="2" type="ORF">SOCEGT47_052670</name>
</gene>
<dbReference type="EMBL" id="CP012670">
    <property type="protein sequence ID" value="AUX24728.1"/>
    <property type="molecule type" value="Genomic_DNA"/>
</dbReference>
<evidence type="ECO:0000313" key="3">
    <source>
        <dbReference type="Proteomes" id="UP000295781"/>
    </source>
</evidence>
<sequence>MNDAWRRPVALERACPTPAWHAIRGPCYEPGMIASAFPLLLLGFSLGMRHATDADHVIAVATIVSRVRSLGVALLIGAMWGLGHTLTLMLIGGAILLFGLAVPPHVGLAMELTVAFMLIGLGAYHLRRLYLAIRRGEPADPGAEHNAAHAHDLGWADRVFGGSRVYVSLRPLLIGVVHGLAGSAAVALLVLTTVRDPRWGVGYIALFGAGTVAGMMLITGVLALPFAYTRARFGGMHRALGAASGLLSVGFGLFLAYDISIGSGLFTANPQWTPG</sequence>
<proteinExistence type="predicted"/>
<name>A0A4P2Q6L9_SORCE</name>
<dbReference type="AlphaFoldDB" id="A0A4P2Q6L9"/>
<evidence type="ECO:0000256" key="1">
    <source>
        <dbReference type="SAM" id="Phobius"/>
    </source>
</evidence>
<protein>
    <submittedName>
        <fullName evidence="2">Nickel-transporter</fullName>
    </submittedName>
</protein>